<dbReference type="EMBL" id="MH545522">
    <property type="protein sequence ID" value="AXL65906.1"/>
    <property type="molecule type" value="Genomic_DNA"/>
</dbReference>
<dbReference type="RefSeq" id="YP_009551464.1">
    <property type="nucleotide sequence ID" value="NC_040367.1"/>
</dbReference>
<name>A0A346BPA9_9VIRU</name>
<dbReference type="KEGG" id="vg:41702531"/>
<reference evidence="1" key="1">
    <citation type="journal article" date="2018" name="PeerJ">
        <title>Virus discovery in all three major lineages of terrestrial arthropods highlights the diversity of single-stranded DNA viruses associated with invertebrates.</title>
        <authorList>
            <person name="Rosario K."/>
            <person name="Mettel K.A."/>
            <person name="Benner B.E."/>
            <person name="Johnson R."/>
            <person name="Scott C."/>
            <person name="Yusseff-Vanegas S.Z."/>
            <person name="Baker C.C."/>
            <person name="Cassill D.L."/>
            <person name="Storer C."/>
            <person name="Varsani A."/>
            <person name="Breitbart M."/>
        </authorList>
    </citation>
    <scope>NUCLEOTIDE SEQUENCE [LARGE SCALE GENOMIC DNA]</scope>
    <source>
        <strain evidence="1">BC_I1644C_F12</strain>
    </source>
</reference>
<dbReference type="GeneID" id="41702531"/>
<accession>A0A346BPA9</accession>
<evidence type="ECO:0000313" key="1">
    <source>
        <dbReference type="EMBL" id="AXL65906.1"/>
    </source>
</evidence>
<sequence>MVFRRRWPRRRRRVFGRKMRTSYRRRSLRRKGNRKINKCAQLNTVFFKDVQLFTMSLDKDDNTPGELNAAHFLHEIKPREFGTRYKNMCAKHRYVKFLKWRYFIKLFQVTYDTVLLKKDPKDPNNAFLATPGINSISNLPFRINWDLNHIYTKGVAISDQFDDPNFKTVHAGMKKAVQFTFNVPKHLQHWVDGPTIGAIDVKQSIGRYLEQATNSKNFAAPRYFVGTASDLMKNQNEIIYSDRKEPPLRYFLYIQSYAYCTFKGLTETDT</sequence>
<protein>
    <submittedName>
        <fullName evidence="1">Putative capsid protein</fullName>
    </submittedName>
</protein>
<proteinExistence type="predicted"/>
<organism evidence="1">
    <name type="scientific">Cybaeus spider associated circular virus 1</name>
    <dbReference type="NCBI Taxonomy" id="2293277"/>
    <lineage>
        <taxon>Viruses</taxon>
        <taxon>Circularisvirus</taxon>
    </lineage>
</organism>
<dbReference type="Proteomes" id="UP000269586">
    <property type="component" value="Segment"/>
</dbReference>